<evidence type="ECO:0000313" key="3">
    <source>
        <dbReference type="Proteomes" id="UP000054018"/>
    </source>
</evidence>
<feature type="compositionally biased region" description="Basic and acidic residues" evidence="1">
    <location>
        <begin position="212"/>
        <end position="227"/>
    </location>
</feature>
<feature type="compositionally biased region" description="Basic and acidic residues" evidence="1">
    <location>
        <begin position="252"/>
        <end position="266"/>
    </location>
</feature>
<feature type="compositionally biased region" description="Basic and acidic residues" evidence="1">
    <location>
        <begin position="79"/>
        <end position="88"/>
    </location>
</feature>
<evidence type="ECO:0000256" key="1">
    <source>
        <dbReference type="SAM" id="MobiDB-lite"/>
    </source>
</evidence>
<proteinExistence type="predicted"/>
<feature type="region of interest" description="Disordered" evidence="1">
    <location>
        <begin position="121"/>
        <end position="266"/>
    </location>
</feature>
<sequence>MSRAWISRTRAGTCIPRHVIASTSNTRSTTTDASTKYGNANTESTTSSAGDDGRDPQLSQGHVADPAQRHPQDPLSQAARKEKAKDTPPLDAAASATEGGLKAPALGLSGNKEGVGFAEQVGSASGTEASRSMRARNQGEGEVKEEEAKPPGILTALKQVLGLGTSIEDVKQNRRGGEGATGTGTGVGMDAGTKAKMEGTATKTGGSPYPDSSRKPKERTHGDQNEHLRHKKSSRDRDSGSGNAAEEPFLPSHRDTSGEAKEEFEG</sequence>
<dbReference type="OrthoDB" id="2687798at2759"/>
<protein>
    <submittedName>
        <fullName evidence="2">Uncharacterized protein</fullName>
    </submittedName>
</protein>
<feature type="region of interest" description="Disordered" evidence="1">
    <location>
        <begin position="17"/>
        <end position="96"/>
    </location>
</feature>
<feature type="compositionally biased region" description="Basic and acidic residues" evidence="1">
    <location>
        <begin position="137"/>
        <end position="149"/>
    </location>
</feature>
<feature type="compositionally biased region" description="Polar residues" evidence="1">
    <location>
        <begin position="21"/>
        <end position="49"/>
    </location>
</feature>
<dbReference type="HOGENOM" id="CLU_947036_0_0_1"/>
<organism evidence="2 3">
    <name type="scientific">Pisolithus microcarpus 441</name>
    <dbReference type="NCBI Taxonomy" id="765257"/>
    <lineage>
        <taxon>Eukaryota</taxon>
        <taxon>Fungi</taxon>
        <taxon>Dikarya</taxon>
        <taxon>Basidiomycota</taxon>
        <taxon>Agaricomycotina</taxon>
        <taxon>Agaricomycetes</taxon>
        <taxon>Agaricomycetidae</taxon>
        <taxon>Boletales</taxon>
        <taxon>Sclerodermatineae</taxon>
        <taxon>Pisolithaceae</taxon>
        <taxon>Pisolithus</taxon>
    </lineage>
</organism>
<feature type="compositionally biased region" description="Gly residues" evidence="1">
    <location>
        <begin position="178"/>
        <end position="189"/>
    </location>
</feature>
<dbReference type="AlphaFoldDB" id="A0A0C9Z1C8"/>
<dbReference type="EMBL" id="KN833772">
    <property type="protein sequence ID" value="KIK20094.1"/>
    <property type="molecule type" value="Genomic_DNA"/>
</dbReference>
<reference evidence="2 3" key="1">
    <citation type="submission" date="2014-04" db="EMBL/GenBank/DDBJ databases">
        <authorList>
            <consortium name="DOE Joint Genome Institute"/>
            <person name="Kuo A."/>
            <person name="Kohler A."/>
            <person name="Costa M.D."/>
            <person name="Nagy L.G."/>
            <person name="Floudas D."/>
            <person name="Copeland A."/>
            <person name="Barry K.W."/>
            <person name="Cichocki N."/>
            <person name="Veneault-Fourrey C."/>
            <person name="LaButti K."/>
            <person name="Lindquist E.A."/>
            <person name="Lipzen A."/>
            <person name="Lundell T."/>
            <person name="Morin E."/>
            <person name="Murat C."/>
            <person name="Sun H."/>
            <person name="Tunlid A."/>
            <person name="Henrissat B."/>
            <person name="Grigoriev I.V."/>
            <person name="Hibbett D.S."/>
            <person name="Martin F."/>
            <person name="Nordberg H.P."/>
            <person name="Cantor M.N."/>
            <person name="Hua S.X."/>
        </authorList>
    </citation>
    <scope>NUCLEOTIDE SEQUENCE [LARGE SCALE GENOMIC DNA]</scope>
    <source>
        <strain evidence="2 3">441</strain>
    </source>
</reference>
<accession>A0A0C9Z1C8</accession>
<reference evidence="3" key="2">
    <citation type="submission" date="2015-01" db="EMBL/GenBank/DDBJ databases">
        <title>Evolutionary Origins and Diversification of the Mycorrhizal Mutualists.</title>
        <authorList>
            <consortium name="DOE Joint Genome Institute"/>
            <consortium name="Mycorrhizal Genomics Consortium"/>
            <person name="Kohler A."/>
            <person name="Kuo A."/>
            <person name="Nagy L.G."/>
            <person name="Floudas D."/>
            <person name="Copeland A."/>
            <person name="Barry K.W."/>
            <person name="Cichocki N."/>
            <person name="Veneault-Fourrey C."/>
            <person name="LaButti K."/>
            <person name="Lindquist E.A."/>
            <person name="Lipzen A."/>
            <person name="Lundell T."/>
            <person name="Morin E."/>
            <person name="Murat C."/>
            <person name="Riley R."/>
            <person name="Ohm R."/>
            <person name="Sun H."/>
            <person name="Tunlid A."/>
            <person name="Henrissat B."/>
            <person name="Grigoriev I.V."/>
            <person name="Hibbett D.S."/>
            <person name="Martin F."/>
        </authorList>
    </citation>
    <scope>NUCLEOTIDE SEQUENCE [LARGE SCALE GENOMIC DNA]</scope>
    <source>
        <strain evidence="3">441</strain>
    </source>
</reference>
<name>A0A0C9Z1C8_9AGAM</name>
<gene>
    <name evidence="2" type="ORF">PISMIDRAFT_106388</name>
</gene>
<feature type="compositionally biased region" description="Basic and acidic residues" evidence="1">
    <location>
        <begin position="168"/>
        <end position="177"/>
    </location>
</feature>
<evidence type="ECO:0000313" key="2">
    <source>
        <dbReference type="EMBL" id="KIK20094.1"/>
    </source>
</evidence>
<dbReference type="Proteomes" id="UP000054018">
    <property type="component" value="Unassembled WGS sequence"/>
</dbReference>
<keyword evidence="3" id="KW-1185">Reference proteome</keyword>